<name>A0ABX4DYG1_9PSED</name>
<dbReference type="Proteomes" id="UP000215455">
    <property type="component" value="Unassembled WGS sequence"/>
</dbReference>
<gene>
    <name evidence="1" type="ORF">PSUM_15380</name>
</gene>
<accession>A0ABX4DYG1</accession>
<dbReference type="EMBL" id="NIWU01000002">
    <property type="protein sequence ID" value="OXR33402.1"/>
    <property type="molecule type" value="Genomic_DNA"/>
</dbReference>
<evidence type="ECO:0000313" key="1">
    <source>
        <dbReference type="EMBL" id="OXR33402.1"/>
    </source>
</evidence>
<sequence>MLAMDVNDNAPCLDERIAWKSIASRLAPTGELVHPRNQVGCQAASRAFDLLWLLIFLPHREAEWRFCAVGKPAWMPV</sequence>
<keyword evidence="2" id="KW-1185">Reference proteome</keyword>
<evidence type="ECO:0000313" key="2">
    <source>
        <dbReference type="Proteomes" id="UP000215455"/>
    </source>
</evidence>
<organism evidence="1 2">
    <name type="scientific">Pseudomonas umsongensis</name>
    <dbReference type="NCBI Taxonomy" id="198618"/>
    <lineage>
        <taxon>Bacteria</taxon>
        <taxon>Pseudomonadati</taxon>
        <taxon>Pseudomonadota</taxon>
        <taxon>Gammaproteobacteria</taxon>
        <taxon>Pseudomonadales</taxon>
        <taxon>Pseudomonadaceae</taxon>
        <taxon>Pseudomonas</taxon>
    </lineage>
</organism>
<proteinExistence type="predicted"/>
<reference evidence="1 2" key="1">
    <citation type="submission" date="2017-06" db="EMBL/GenBank/DDBJ databases">
        <authorList>
            <person name="Furmanczyk E.M."/>
        </authorList>
    </citation>
    <scope>NUCLEOTIDE SEQUENCE [LARGE SCALE GENOMIC DNA]</scope>
    <source>
        <strain evidence="1 2">DSM 16611</strain>
    </source>
</reference>
<protein>
    <submittedName>
        <fullName evidence="1">Uncharacterized protein</fullName>
    </submittedName>
</protein>
<comment type="caution">
    <text evidence="1">The sequence shown here is derived from an EMBL/GenBank/DDBJ whole genome shotgun (WGS) entry which is preliminary data.</text>
</comment>